<evidence type="ECO:0000256" key="1">
    <source>
        <dbReference type="SAM" id="MobiDB-lite"/>
    </source>
</evidence>
<protein>
    <recommendedName>
        <fullName evidence="4">GcrA cell cycle regulator</fullName>
    </recommendedName>
</protein>
<comment type="caution">
    <text evidence="2">The sequence shown here is derived from an EMBL/GenBank/DDBJ whole genome shotgun (WGS) entry which is preliminary data.</text>
</comment>
<dbReference type="RefSeq" id="WP_376802159.1">
    <property type="nucleotide sequence ID" value="NZ_DBNB01000034.1"/>
</dbReference>
<gene>
    <name evidence="2" type="ORF">A4S15_10215</name>
</gene>
<feature type="region of interest" description="Disordered" evidence="1">
    <location>
        <begin position="48"/>
        <end position="74"/>
    </location>
</feature>
<dbReference type="Pfam" id="PF07750">
    <property type="entry name" value="GcrA"/>
    <property type="match status" value="1"/>
</dbReference>
<name>A0A1W9HWN3_9HYPH</name>
<dbReference type="STRING" id="1827387.A4S15_10215"/>
<dbReference type="AlphaFoldDB" id="A0A1W9HWN3"/>
<sequence length="176" mass="19399">MNWTDERVELLKKLWTEDGLTATQIAQQLGGITRNAVIGKVHRLGLSGRAKSASQAPRAARPKQKSTGHVQRTVSSRPISFGATALKIETEAQIDVIAQPAVMIPFPAPTNDKIDITQLGFRTCRWPIGDPVATDFGFCGADSSNEKPYCPYHCAVAYQPSNERRRQAQRDVRARV</sequence>
<dbReference type="Proteomes" id="UP000192872">
    <property type="component" value="Unassembled WGS sequence"/>
</dbReference>
<proteinExistence type="predicted"/>
<evidence type="ECO:0000313" key="3">
    <source>
        <dbReference type="Proteomes" id="UP000192872"/>
    </source>
</evidence>
<organism evidence="2 3">
    <name type="scientific">Candidatus Raskinella chloraquaticus</name>
    <dbReference type="NCBI Taxonomy" id="1951219"/>
    <lineage>
        <taxon>Bacteria</taxon>
        <taxon>Pseudomonadati</taxon>
        <taxon>Pseudomonadota</taxon>
        <taxon>Alphaproteobacteria</taxon>
        <taxon>Hyphomicrobiales</taxon>
        <taxon>Phreatobacteraceae</taxon>
        <taxon>Candidatus Raskinella</taxon>
    </lineage>
</organism>
<dbReference type="InterPro" id="IPR011681">
    <property type="entry name" value="GcrA"/>
</dbReference>
<evidence type="ECO:0000313" key="2">
    <source>
        <dbReference type="EMBL" id="OQW51838.1"/>
    </source>
</evidence>
<dbReference type="Gene3D" id="1.10.10.60">
    <property type="entry name" value="Homeodomain-like"/>
    <property type="match status" value="1"/>
</dbReference>
<evidence type="ECO:0008006" key="4">
    <source>
        <dbReference type="Google" id="ProtNLM"/>
    </source>
</evidence>
<reference evidence="2 3" key="1">
    <citation type="journal article" date="2017" name="Water Res.">
        <title>Comammox in drinking water systems.</title>
        <authorList>
            <person name="Wang Y."/>
            <person name="Ma L."/>
            <person name="Mao Y."/>
            <person name="Jiang X."/>
            <person name="Xia Y."/>
            <person name="Yu K."/>
            <person name="Li B."/>
            <person name="Zhang T."/>
        </authorList>
    </citation>
    <scope>NUCLEOTIDE SEQUENCE [LARGE SCALE GENOMIC DNA]</scope>
    <source>
        <strain evidence="2">SG_bin8</strain>
    </source>
</reference>
<dbReference type="EMBL" id="LWDL01000017">
    <property type="protein sequence ID" value="OQW51838.1"/>
    <property type="molecule type" value="Genomic_DNA"/>
</dbReference>
<accession>A0A1W9HWN3</accession>